<feature type="domain" description="ProQ/FinO" evidence="3">
    <location>
        <begin position="128"/>
        <end position="197"/>
    </location>
</feature>
<dbReference type="InterPro" id="IPR016103">
    <property type="entry name" value="ProQ/FinO"/>
</dbReference>
<feature type="region of interest" description="Disordered" evidence="2">
    <location>
        <begin position="1"/>
        <end position="36"/>
    </location>
</feature>
<name>A0A060UT02_9PROT</name>
<reference evidence="6 7" key="4">
    <citation type="submission" date="2017-03" db="EMBL/GenBank/DDBJ databases">
        <authorList>
            <person name="Regsiter A."/>
            <person name="William W."/>
        </authorList>
    </citation>
    <scope>NUCLEOTIDE SEQUENCE [LARGE SCALE GENOMIC DNA]</scope>
    <source>
        <strain evidence="6">PRJEB5721</strain>
    </source>
</reference>
<evidence type="ECO:0000313" key="8">
    <source>
        <dbReference type="Proteomes" id="UP000216779"/>
    </source>
</evidence>
<keyword evidence="7" id="KW-1185">Reference proteome</keyword>
<keyword evidence="1" id="KW-0694">RNA-binding</keyword>
<evidence type="ECO:0000313" key="4">
    <source>
        <dbReference type="EMBL" id="CDQ11762.1"/>
    </source>
</evidence>
<dbReference type="Pfam" id="PF04352">
    <property type="entry name" value="ProQ"/>
    <property type="match status" value="1"/>
</dbReference>
<accession>A0A060UT02</accession>
<evidence type="ECO:0000313" key="6">
    <source>
        <dbReference type="EMBL" id="SMH66734.1"/>
    </source>
</evidence>
<evidence type="ECO:0000259" key="3">
    <source>
        <dbReference type="Pfam" id="PF04352"/>
    </source>
</evidence>
<dbReference type="Proteomes" id="UP000216779">
    <property type="component" value="Unassembled WGS sequence"/>
</dbReference>
<dbReference type="EMBL" id="CCCS020000056">
    <property type="protein sequence ID" value="CDQ11762.1"/>
    <property type="molecule type" value="Genomic_DNA"/>
</dbReference>
<evidence type="ECO:0000256" key="2">
    <source>
        <dbReference type="SAM" id="MobiDB-lite"/>
    </source>
</evidence>
<dbReference type="Gene3D" id="1.10.1710.10">
    <property type="entry name" value="ProQ/FinO domain"/>
    <property type="match status" value="1"/>
</dbReference>
<dbReference type="GO" id="GO:0003723">
    <property type="term" value="F:RNA binding"/>
    <property type="evidence" value="ECO:0007669"/>
    <property type="project" value="UniProtKB-KW"/>
</dbReference>
<sequence>MGKKVQKQQKIVYNKQKKAKTAEFSQNAMPGAKKDPGHLRAIDILKMAAVDLRRQEVRIEPATETPETKPVRSPTKRPNVVRKDANPIFVDAGALAGRLLGKWGNVALIVKYELPIALGTGGDLVATIREGLIGSRHVKDITATNVRMAIRVLTGRKPYLARLAAPGSVRYHLDLRVADPVSDAHRQEARDRLKTRFGMSDEDVDALIQSVCSSSTPPQ</sequence>
<evidence type="ECO:0000313" key="5">
    <source>
        <dbReference type="EMBL" id="OYV72135.1"/>
    </source>
</evidence>
<dbReference type="EMBL" id="NCBC01000915">
    <property type="protein sequence ID" value="OYV72135.1"/>
    <property type="molecule type" value="Genomic_DNA"/>
</dbReference>
<feature type="compositionally biased region" description="Basic and acidic residues" evidence="2">
    <location>
        <begin position="60"/>
        <end position="70"/>
    </location>
</feature>
<evidence type="ECO:0000256" key="1">
    <source>
        <dbReference type="ARBA" id="ARBA00022884"/>
    </source>
</evidence>
<evidence type="ECO:0000313" key="7">
    <source>
        <dbReference type="Proteomes" id="UP000193925"/>
    </source>
</evidence>
<proteinExistence type="predicted"/>
<dbReference type="AlphaFoldDB" id="A0A060UT02"/>
<protein>
    <submittedName>
        <fullName evidence="4">Fertility inhibition FinO-like protein</fullName>
    </submittedName>
</protein>
<feature type="region of interest" description="Disordered" evidence="2">
    <location>
        <begin position="60"/>
        <end position="79"/>
    </location>
</feature>
<dbReference type="Proteomes" id="UP000193925">
    <property type="component" value="Chromosome AFERRI"/>
</dbReference>
<dbReference type="InterPro" id="IPR036442">
    <property type="entry name" value="ProQ/FinO_sf"/>
</dbReference>
<dbReference type="EMBL" id="LT841305">
    <property type="protein sequence ID" value="SMH66734.1"/>
    <property type="molecule type" value="Genomic_DNA"/>
</dbReference>
<dbReference type="RefSeq" id="WP_035195006.1">
    <property type="nucleotide sequence ID" value="NZ_CCCS020000056.1"/>
</dbReference>
<gene>
    <name evidence="6" type="ORF">AFERRI_40083</name>
    <name evidence="4" type="ORF">AFERRI_60017</name>
    <name evidence="5" type="ORF">B7Z70_15380</name>
</gene>
<reference evidence="4" key="2">
    <citation type="submission" date="2014-07" db="EMBL/GenBank/DDBJ databases">
        <title>Initial genome analysis of the psychrotolerant acidophile Acidithiobacillus ferrivorans CF27: insights into iron and sulfur oxidation pathways and into biofilm formation.</title>
        <authorList>
            <person name="Talla E."/>
            <person name="Hedrich S."/>
            <person name="Mangenot S."/>
            <person name="Ji B."/>
            <person name="Johnson D.B."/>
            <person name="Barbe V."/>
            <person name="Bonnefoy V."/>
        </authorList>
    </citation>
    <scope>NUCLEOTIDE SEQUENCE [LARGE SCALE GENOMIC DNA]</scope>
    <source>
        <strain evidence="4">CF27</strain>
    </source>
</reference>
<reference evidence="5 8" key="3">
    <citation type="submission" date="2017-03" db="EMBL/GenBank/DDBJ databases">
        <title>Lifting the veil on microbial sulfur biogeochemistry in mining wastewaters.</title>
        <authorList>
            <person name="Kantor R.S."/>
            <person name="Colenbrander Nelson T."/>
            <person name="Marshall S."/>
            <person name="Bennett D."/>
            <person name="Apte S."/>
            <person name="Camacho D."/>
            <person name="Thomas B.C."/>
            <person name="Warren L.A."/>
            <person name="Banfield J.F."/>
        </authorList>
    </citation>
    <scope>NUCLEOTIDE SEQUENCE [LARGE SCALE GENOMIC DNA]</scope>
    <source>
        <strain evidence="5">21-59-9</strain>
    </source>
</reference>
<dbReference type="SUPFAM" id="SSF48657">
    <property type="entry name" value="FinO-like"/>
    <property type="match status" value="1"/>
</dbReference>
<organism evidence="4">
    <name type="scientific">Acidithiobacillus ferrivorans</name>
    <dbReference type="NCBI Taxonomy" id="160808"/>
    <lineage>
        <taxon>Bacteria</taxon>
        <taxon>Pseudomonadati</taxon>
        <taxon>Pseudomonadota</taxon>
        <taxon>Acidithiobacillia</taxon>
        <taxon>Acidithiobacillales</taxon>
        <taxon>Acidithiobacillaceae</taxon>
        <taxon>Acidithiobacillus</taxon>
    </lineage>
</organism>
<reference evidence="4" key="1">
    <citation type="submission" date="2014-03" db="EMBL/GenBank/DDBJ databases">
        <authorList>
            <person name="Genoscope - CEA"/>
        </authorList>
    </citation>
    <scope>NUCLEOTIDE SEQUENCE [LARGE SCALE GENOMIC DNA]</scope>
    <source>
        <strain evidence="4">CF27</strain>
    </source>
</reference>